<dbReference type="RefSeq" id="WP_229736784.1">
    <property type="nucleotide sequence ID" value="NZ_BMGD01000001.1"/>
</dbReference>
<evidence type="ECO:0000256" key="1">
    <source>
        <dbReference type="SAM" id="Phobius"/>
    </source>
</evidence>
<feature type="transmembrane region" description="Helical" evidence="1">
    <location>
        <begin position="117"/>
        <end position="138"/>
    </location>
</feature>
<keyword evidence="1" id="KW-0472">Membrane</keyword>
<dbReference type="Proteomes" id="UP000614261">
    <property type="component" value="Unassembled WGS sequence"/>
</dbReference>
<reference evidence="3" key="1">
    <citation type="journal article" date="2019" name="Int. J. Syst. Evol. Microbiol.">
        <title>The Global Catalogue of Microorganisms (GCM) 10K type strain sequencing project: providing services to taxonomists for standard genome sequencing and annotation.</title>
        <authorList>
            <consortium name="The Broad Institute Genomics Platform"/>
            <consortium name="The Broad Institute Genome Sequencing Center for Infectious Disease"/>
            <person name="Wu L."/>
            <person name="Ma J."/>
        </authorList>
    </citation>
    <scope>NUCLEOTIDE SEQUENCE [LARGE SCALE GENOMIC DNA]</scope>
    <source>
        <strain evidence="3">CGMCC 1.12851</strain>
    </source>
</reference>
<comment type="caution">
    <text evidence="2">The sequence shown here is derived from an EMBL/GenBank/DDBJ whole genome shotgun (WGS) entry which is preliminary data.</text>
</comment>
<name>A0ABQ1IXQ3_9SPHN</name>
<gene>
    <name evidence="2" type="ORF">GCM10010833_07060</name>
</gene>
<evidence type="ECO:0000313" key="3">
    <source>
        <dbReference type="Proteomes" id="UP000614261"/>
    </source>
</evidence>
<evidence type="ECO:0000313" key="2">
    <source>
        <dbReference type="EMBL" id="GGB54980.1"/>
    </source>
</evidence>
<keyword evidence="1" id="KW-1133">Transmembrane helix</keyword>
<proteinExistence type="predicted"/>
<feature type="transmembrane region" description="Helical" evidence="1">
    <location>
        <begin position="45"/>
        <end position="64"/>
    </location>
</feature>
<sequence length="141" mass="15717">MEDMMTNAIEKRFEAARYNSTMAKTALPRTGAPETLWERRISNHVAYALLAYTGLQIFVVMGAIKGEGMSILPYLGLVALVGIVIPICRRVEKRWQALSRSDRSEASLTQIYSSDRLGIWLFAIGFPFAFVLVVKGLAALF</sequence>
<evidence type="ECO:0008006" key="4">
    <source>
        <dbReference type="Google" id="ProtNLM"/>
    </source>
</evidence>
<accession>A0ABQ1IXQ3</accession>
<protein>
    <recommendedName>
        <fullName evidence="4">DUF202 domain-containing protein</fullName>
    </recommendedName>
</protein>
<organism evidence="2 3">
    <name type="scientific">Blastomonas aquatica</name>
    <dbReference type="NCBI Taxonomy" id="1510276"/>
    <lineage>
        <taxon>Bacteria</taxon>
        <taxon>Pseudomonadati</taxon>
        <taxon>Pseudomonadota</taxon>
        <taxon>Alphaproteobacteria</taxon>
        <taxon>Sphingomonadales</taxon>
        <taxon>Sphingomonadaceae</taxon>
        <taxon>Blastomonas</taxon>
    </lineage>
</organism>
<feature type="transmembrane region" description="Helical" evidence="1">
    <location>
        <begin position="70"/>
        <end position="88"/>
    </location>
</feature>
<keyword evidence="3" id="KW-1185">Reference proteome</keyword>
<dbReference type="EMBL" id="BMGD01000001">
    <property type="protein sequence ID" value="GGB54980.1"/>
    <property type="molecule type" value="Genomic_DNA"/>
</dbReference>
<keyword evidence="1" id="KW-0812">Transmembrane</keyword>